<evidence type="ECO:0000313" key="12">
    <source>
        <dbReference type="EMBL" id="OAA71025.1"/>
    </source>
</evidence>
<feature type="chain" id="PRO_5013040169" evidence="9">
    <location>
        <begin position="16"/>
        <end position="396"/>
    </location>
</feature>
<feature type="active site" description="Charge relay system" evidence="7">
    <location>
        <position position="149"/>
    </location>
</feature>
<dbReference type="InterPro" id="IPR023827">
    <property type="entry name" value="Peptidase_S8_Asp-AS"/>
</dbReference>
<dbReference type="GO" id="GO:0005576">
    <property type="term" value="C:extracellular region"/>
    <property type="evidence" value="ECO:0007669"/>
    <property type="project" value="UniProtKB-ARBA"/>
</dbReference>
<organism evidence="12 13">
    <name type="scientific">Akanthomyces lecanii RCEF 1005</name>
    <dbReference type="NCBI Taxonomy" id="1081108"/>
    <lineage>
        <taxon>Eukaryota</taxon>
        <taxon>Fungi</taxon>
        <taxon>Dikarya</taxon>
        <taxon>Ascomycota</taxon>
        <taxon>Pezizomycotina</taxon>
        <taxon>Sordariomycetes</taxon>
        <taxon>Hypocreomycetidae</taxon>
        <taxon>Hypocreales</taxon>
        <taxon>Cordycipitaceae</taxon>
        <taxon>Akanthomyces</taxon>
        <taxon>Cordyceps confragosa</taxon>
    </lineage>
</organism>
<keyword evidence="6" id="KW-1015">Disulfide bond</keyword>
<evidence type="ECO:0000256" key="2">
    <source>
        <dbReference type="ARBA" id="ARBA00022670"/>
    </source>
</evidence>
<dbReference type="SUPFAM" id="SSF52743">
    <property type="entry name" value="Subtilisin-like"/>
    <property type="match status" value="1"/>
</dbReference>
<evidence type="ECO:0000256" key="4">
    <source>
        <dbReference type="ARBA" id="ARBA00022801"/>
    </source>
</evidence>
<dbReference type="FunFam" id="3.40.50.200:FF:000014">
    <property type="entry name" value="Proteinase K"/>
    <property type="match status" value="1"/>
</dbReference>
<dbReference type="PROSITE" id="PS00137">
    <property type="entry name" value="SUBTILASE_HIS"/>
    <property type="match status" value="1"/>
</dbReference>
<accession>A0A168C763</accession>
<dbReference type="Proteomes" id="UP000076881">
    <property type="component" value="Unassembled WGS sequence"/>
</dbReference>
<dbReference type="GO" id="GO:0004252">
    <property type="term" value="F:serine-type endopeptidase activity"/>
    <property type="evidence" value="ECO:0007669"/>
    <property type="project" value="UniProtKB-UniRule"/>
</dbReference>
<proteinExistence type="inferred from homology"/>
<feature type="active site" description="Charge relay system" evidence="7">
    <location>
        <position position="180"/>
    </location>
</feature>
<name>A0A168C763_CORDF</name>
<dbReference type="OrthoDB" id="206201at2759"/>
<dbReference type="Gene3D" id="3.40.50.200">
    <property type="entry name" value="Peptidase S8/S53 domain"/>
    <property type="match status" value="1"/>
</dbReference>
<evidence type="ECO:0000256" key="7">
    <source>
        <dbReference type="PROSITE-ProRule" id="PRU01240"/>
    </source>
</evidence>
<reference evidence="12 13" key="1">
    <citation type="journal article" date="2016" name="Genome Biol. Evol.">
        <title>Divergent and convergent evolution of fungal pathogenicity.</title>
        <authorList>
            <person name="Shang Y."/>
            <person name="Xiao G."/>
            <person name="Zheng P."/>
            <person name="Cen K."/>
            <person name="Zhan S."/>
            <person name="Wang C."/>
        </authorList>
    </citation>
    <scope>NUCLEOTIDE SEQUENCE [LARGE SCALE GENOMIC DNA]</scope>
    <source>
        <strain evidence="12 13">RCEF 1005</strain>
    </source>
</reference>
<feature type="signal peptide" evidence="9">
    <location>
        <begin position="1"/>
        <end position="15"/>
    </location>
</feature>
<dbReference type="PROSITE" id="PS51892">
    <property type="entry name" value="SUBTILASE"/>
    <property type="match status" value="1"/>
</dbReference>
<evidence type="ECO:0000256" key="6">
    <source>
        <dbReference type="ARBA" id="ARBA00023157"/>
    </source>
</evidence>
<keyword evidence="3 9" id="KW-0732">Signal</keyword>
<evidence type="ECO:0000256" key="8">
    <source>
        <dbReference type="RuleBase" id="RU003355"/>
    </source>
</evidence>
<dbReference type="EMBL" id="AZHF01000009">
    <property type="protein sequence ID" value="OAA71025.1"/>
    <property type="molecule type" value="Genomic_DNA"/>
</dbReference>
<dbReference type="PROSITE" id="PS00138">
    <property type="entry name" value="SUBTILASE_SER"/>
    <property type="match status" value="1"/>
</dbReference>
<dbReference type="InterPro" id="IPR010259">
    <property type="entry name" value="S8pro/Inhibitor_I9"/>
</dbReference>
<evidence type="ECO:0000259" key="10">
    <source>
        <dbReference type="Pfam" id="PF00082"/>
    </source>
</evidence>
<evidence type="ECO:0000256" key="9">
    <source>
        <dbReference type="SAM" id="SignalP"/>
    </source>
</evidence>
<dbReference type="STRING" id="1081108.A0A168C763"/>
<evidence type="ECO:0000256" key="3">
    <source>
        <dbReference type="ARBA" id="ARBA00022729"/>
    </source>
</evidence>
<dbReference type="InterPro" id="IPR022398">
    <property type="entry name" value="Peptidase_S8_His-AS"/>
</dbReference>
<dbReference type="PANTHER" id="PTHR43806">
    <property type="entry name" value="PEPTIDASE S8"/>
    <property type="match status" value="1"/>
</dbReference>
<dbReference type="InterPro" id="IPR023828">
    <property type="entry name" value="Peptidase_S8_Ser-AS"/>
</dbReference>
<evidence type="ECO:0000259" key="11">
    <source>
        <dbReference type="Pfam" id="PF05922"/>
    </source>
</evidence>
<comment type="similarity">
    <text evidence="1 7 8">Belongs to the peptidase S8 family.</text>
</comment>
<keyword evidence="13" id="KW-1185">Reference proteome</keyword>
<keyword evidence="2 7" id="KW-0645">Protease</keyword>
<dbReference type="Pfam" id="PF00082">
    <property type="entry name" value="Peptidase_S8"/>
    <property type="match status" value="1"/>
</dbReference>
<dbReference type="InterPro" id="IPR015500">
    <property type="entry name" value="Peptidase_S8_subtilisin-rel"/>
</dbReference>
<dbReference type="PANTHER" id="PTHR43806:SF58">
    <property type="entry name" value="ALKALINE PROTEASE 1-RELATED"/>
    <property type="match status" value="1"/>
</dbReference>
<evidence type="ECO:0000256" key="1">
    <source>
        <dbReference type="ARBA" id="ARBA00011073"/>
    </source>
</evidence>
<keyword evidence="5 7" id="KW-0720">Serine protease</keyword>
<dbReference type="InterPro" id="IPR034193">
    <property type="entry name" value="PCSK9_ProteinaseK-like"/>
</dbReference>
<dbReference type="PRINTS" id="PR00723">
    <property type="entry name" value="SUBTILISIN"/>
</dbReference>
<dbReference type="InterPro" id="IPR050131">
    <property type="entry name" value="Peptidase_S8_subtilisin-like"/>
</dbReference>
<feature type="domain" description="Inhibitor I9" evidence="11">
    <location>
        <begin position="42"/>
        <end position="107"/>
    </location>
</feature>
<dbReference type="InterPro" id="IPR036852">
    <property type="entry name" value="Peptidase_S8/S53_dom_sf"/>
</dbReference>
<protein>
    <submittedName>
        <fullName evidence="12">Oryzin</fullName>
    </submittedName>
</protein>
<dbReference type="GO" id="GO:0006508">
    <property type="term" value="P:proteolysis"/>
    <property type="evidence" value="ECO:0007669"/>
    <property type="project" value="UniProtKB-KW"/>
</dbReference>
<evidence type="ECO:0000313" key="13">
    <source>
        <dbReference type="Proteomes" id="UP000076881"/>
    </source>
</evidence>
<feature type="domain" description="Peptidase S8/S53" evidence="10">
    <location>
        <begin position="146"/>
        <end position="383"/>
    </location>
</feature>
<dbReference type="AlphaFoldDB" id="A0A168C763"/>
<dbReference type="InterPro" id="IPR000209">
    <property type="entry name" value="Peptidase_S8/S53_dom"/>
</dbReference>
<dbReference type="CDD" id="cd04077">
    <property type="entry name" value="Peptidases_S8_PCSK9_ProteinaseK_like"/>
    <property type="match status" value="1"/>
</dbReference>
<dbReference type="InterPro" id="IPR037045">
    <property type="entry name" value="S8pro/Inhibitor_I9_sf"/>
</dbReference>
<keyword evidence="4 7" id="KW-0378">Hydrolase</keyword>
<dbReference type="PROSITE" id="PS00136">
    <property type="entry name" value="SUBTILASE_ASP"/>
    <property type="match status" value="1"/>
</dbReference>
<dbReference type="SUPFAM" id="SSF54897">
    <property type="entry name" value="Protease propeptides/inhibitors"/>
    <property type="match status" value="1"/>
</dbReference>
<sequence length="396" mass="41628">MRLSFLLSLLPLVAASPAGKRAEPAPILAARGEANQRVEDKYIVKFKEGSPLALLEEAFKMLDQKPSTVYSNGPFTGFAGKMSGLALEAIRHHPDVEYIEQAAVMSTQGYVTQSNAPYGPARISHRQRGSSEYVYDESAGEGTCTYIIDSGLDTRHPEFEGRATYLGRYGPGPDYDDCGHGTHVAGIIGSRTYGVAKKTKMYSLKVLSYVPEKDGCYGDNSYIIQAVNAVARDAGNRSCPKGVFVNMSLGGGFSQAVNDAVDALAGRGVFVGVASGNENQNAANVSPASASGGCCVGATDINDYRYVKSNYGGNVDVAAPGVDVISTWPNGRTQSLTGTSMATPHVVGLAAYLAAKDGTSGPGLCKTIQQTATANAIRDQIQGTKNLIAFNGNPRG</sequence>
<feature type="active site" description="Charge relay system" evidence="7">
    <location>
        <position position="340"/>
    </location>
</feature>
<dbReference type="Pfam" id="PF05922">
    <property type="entry name" value="Inhibitor_I9"/>
    <property type="match status" value="1"/>
</dbReference>
<dbReference type="Gene3D" id="3.30.70.80">
    <property type="entry name" value="Peptidase S8 propeptide/proteinase inhibitor I9"/>
    <property type="match status" value="1"/>
</dbReference>
<evidence type="ECO:0000256" key="5">
    <source>
        <dbReference type="ARBA" id="ARBA00022825"/>
    </source>
</evidence>
<gene>
    <name evidence="12" type="ORF">LEL_09616</name>
</gene>
<comment type="caution">
    <text evidence="12">The sequence shown here is derived from an EMBL/GenBank/DDBJ whole genome shotgun (WGS) entry which is preliminary data.</text>
</comment>